<proteinExistence type="predicted"/>
<comment type="caution">
    <text evidence="1">The sequence shown here is derived from an EMBL/GenBank/DDBJ whole genome shotgun (WGS) entry which is preliminary data.</text>
</comment>
<evidence type="ECO:0000313" key="1">
    <source>
        <dbReference type="EMBL" id="KAL3961011.1"/>
    </source>
</evidence>
<name>A0ACC4DXN7_PURLI</name>
<accession>A0ACC4DXN7</accession>
<organism evidence="1 2">
    <name type="scientific">Purpureocillium lilacinum</name>
    <name type="common">Paecilomyces lilacinus</name>
    <dbReference type="NCBI Taxonomy" id="33203"/>
    <lineage>
        <taxon>Eukaryota</taxon>
        <taxon>Fungi</taxon>
        <taxon>Dikarya</taxon>
        <taxon>Ascomycota</taxon>
        <taxon>Pezizomycotina</taxon>
        <taxon>Sordariomycetes</taxon>
        <taxon>Hypocreomycetidae</taxon>
        <taxon>Hypocreales</taxon>
        <taxon>Ophiocordycipitaceae</taxon>
        <taxon>Purpureocillium</taxon>
    </lineage>
</organism>
<dbReference type="EMBL" id="JBGNUJ010000004">
    <property type="protein sequence ID" value="KAL3961011.1"/>
    <property type="molecule type" value="Genomic_DNA"/>
</dbReference>
<reference evidence="1" key="1">
    <citation type="submission" date="2024-12" db="EMBL/GenBank/DDBJ databases">
        <title>Comparative genomics and development of molecular markers within Purpureocillium lilacinum and among Purpureocillium species.</title>
        <authorList>
            <person name="Yeh Z.-Y."/>
            <person name="Ni N.-T."/>
            <person name="Lo P.-H."/>
            <person name="Mushyakhwo K."/>
            <person name="Lin C.-F."/>
            <person name="Nai Y.-S."/>
        </authorList>
    </citation>
    <scope>NUCLEOTIDE SEQUENCE</scope>
    <source>
        <strain evidence="1">NCHU-NPUST-175</strain>
    </source>
</reference>
<evidence type="ECO:0000313" key="2">
    <source>
        <dbReference type="Proteomes" id="UP001638806"/>
    </source>
</evidence>
<dbReference type="Proteomes" id="UP001638806">
    <property type="component" value="Unassembled WGS sequence"/>
</dbReference>
<gene>
    <name evidence="1" type="ORF">ACCO45_006128</name>
</gene>
<sequence>MAAETYDDLCNELYGDIFRRLERREEETLRFVPWGTCRDIFQQNDNGNLRRFFRSLATSYQSSRAIFGLSEAAFVERVDERGLLDFLGTLVFATCSIRAARTCVSHLVASDDPHGSIVRLPASRMQLERLLGSETDADRFISKQGCFCAVVLRKKEEVRIDGTDAPRLPYLEETPLGEGSFGKVFRVRVARGHFHDRHAGPAFGHNVEPMDMARKDYIVADKSKAREEYDVMRQILGSTSRNCENIVESLGALEVGTNYSLFMPLAVCDLRTYMMSGHHISPRTQEARAEIIHCAAGLASGLQFLHTGIRTAEFDELVCYHMDLNPSNILIFQERADDGSMRRIWKLSDFGMARVKVRRRAAAGDRENDFNSLFVRRKKVPDPSVSATLNRRGEGTYLPPESISSTASMRTSSDVWALGCVLSVVLTFLETGAEGVRHYQDARMDHRRADGYDRFFLRGTRFTEPDVHPQVKVWHKVLREKATKRNLTEGHAMSCMLDFLEQSVIRVAQRCTAEDIMLYTSQSLAAREGYTVSHAADWKLPETDCDCFLKHVCLTDKYLIASTAGRSRLYIFYLLGGDSVDYNFSELHRLVLQLPAISKIAISSDSVWVAFTARASTNPRDPGVFFYATVRDLIEAVELPPRTLNPNNTPRDENIATSPDVHRFKSIPLDWSAADVIHLALLESRDAYLVVRPELTTRSREHKIPITHMSLDRHPVTMDTLNIVSLGYDVGAFAGLFTAFCPFHDRNTCAVVTREKRLHVQKFEGSNKSLELQKEIPKYRISQLLSSGPRPQGKLLAIGAPSAKHQMVLLEIHLNTSELHVQQLASLPGLLHGDDFAAVLSDDNSDPCVIVASLTGASRRVIYKVKLSSAEST</sequence>
<protein>
    <submittedName>
        <fullName evidence="1">Uncharacterized protein</fullName>
    </submittedName>
</protein>
<keyword evidence="2" id="KW-1185">Reference proteome</keyword>